<feature type="compositionally biased region" description="Low complexity" evidence="2">
    <location>
        <begin position="647"/>
        <end position="694"/>
    </location>
</feature>
<evidence type="ECO:0000313" key="5">
    <source>
        <dbReference type="EMBL" id="KAK8873189.1"/>
    </source>
</evidence>
<protein>
    <submittedName>
        <fullName evidence="5">DUF1750-domain-containing protein</fullName>
    </submittedName>
</protein>
<dbReference type="Pfam" id="PF08549">
    <property type="entry name" value="SWI-SNF_Ssr4_N"/>
    <property type="match status" value="1"/>
</dbReference>
<feature type="compositionally biased region" description="Polar residues" evidence="2">
    <location>
        <begin position="491"/>
        <end position="505"/>
    </location>
</feature>
<keyword evidence="1" id="KW-0175">Coiled coil</keyword>
<feature type="region of interest" description="Disordered" evidence="2">
    <location>
        <begin position="758"/>
        <end position="782"/>
    </location>
</feature>
<dbReference type="InterPro" id="IPR046464">
    <property type="entry name" value="SWI-SNF_Ssr4_C"/>
</dbReference>
<dbReference type="Proteomes" id="UP001390339">
    <property type="component" value="Unassembled WGS sequence"/>
</dbReference>
<feature type="domain" description="SWI/SNF and RSC complexes subunit Ssr4 N-terminal" evidence="3">
    <location>
        <begin position="6"/>
        <end position="214"/>
    </location>
</feature>
<dbReference type="EMBL" id="JAPCWZ010000003">
    <property type="protein sequence ID" value="KAK8873189.1"/>
    <property type="molecule type" value="Genomic_DNA"/>
</dbReference>
<reference evidence="5 6" key="1">
    <citation type="journal article" date="2024" name="IMA Fungus">
        <title>Apiospora arundinis, a panoply of carbohydrate-active enzymes and secondary metabolites.</title>
        <authorList>
            <person name="Sorensen T."/>
            <person name="Petersen C."/>
            <person name="Muurmann A.T."/>
            <person name="Christiansen J.V."/>
            <person name="Brundto M.L."/>
            <person name="Overgaard C.K."/>
            <person name="Boysen A.T."/>
            <person name="Wollenberg R.D."/>
            <person name="Larsen T.O."/>
            <person name="Sorensen J.L."/>
            <person name="Nielsen K.L."/>
            <person name="Sondergaard T.E."/>
        </authorList>
    </citation>
    <scope>NUCLEOTIDE SEQUENCE [LARGE SCALE GENOMIC DNA]</scope>
    <source>
        <strain evidence="5 6">AAU 773</strain>
    </source>
</reference>
<feature type="region of interest" description="Disordered" evidence="2">
    <location>
        <begin position="465"/>
        <end position="723"/>
    </location>
</feature>
<evidence type="ECO:0000259" key="4">
    <source>
        <dbReference type="Pfam" id="PF20497"/>
    </source>
</evidence>
<gene>
    <name evidence="5" type="ORF">PGQ11_003703</name>
</gene>
<feature type="compositionally biased region" description="Polar residues" evidence="2">
    <location>
        <begin position="695"/>
        <end position="709"/>
    </location>
</feature>
<feature type="compositionally biased region" description="Polar residues" evidence="2">
    <location>
        <begin position="528"/>
        <end position="562"/>
    </location>
</feature>
<feature type="coiled-coil region" evidence="1">
    <location>
        <begin position="361"/>
        <end position="392"/>
    </location>
</feature>
<evidence type="ECO:0000313" key="6">
    <source>
        <dbReference type="Proteomes" id="UP001390339"/>
    </source>
</evidence>
<dbReference type="InterPro" id="IPR013859">
    <property type="entry name" value="Ssr4_N"/>
</dbReference>
<feature type="compositionally biased region" description="Pro residues" evidence="2">
    <location>
        <begin position="471"/>
        <end position="484"/>
    </location>
</feature>
<accession>A0ABR2J5Z6</accession>
<dbReference type="Pfam" id="PF20497">
    <property type="entry name" value="SWI-SNF_Ssr4_C"/>
    <property type="match status" value="1"/>
</dbReference>
<feature type="region of interest" description="Disordered" evidence="2">
    <location>
        <begin position="230"/>
        <end position="278"/>
    </location>
</feature>
<organism evidence="5 6">
    <name type="scientific">Apiospora arundinis</name>
    <dbReference type="NCBI Taxonomy" id="335852"/>
    <lineage>
        <taxon>Eukaryota</taxon>
        <taxon>Fungi</taxon>
        <taxon>Dikarya</taxon>
        <taxon>Ascomycota</taxon>
        <taxon>Pezizomycotina</taxon>
        <taxon>Sordariomycetes</taxon>
        <taxon>Xylariomycetidae</taxon>
        <taxon>Amphisphaeriales</taxon>
        <taxon>Apiosporaceae</taxon>
        <taxon>Apiospora</taxon>
    </lineage>
</organism>
<feature type="domain" description="SWI/SNF and RSC complexes subunit Ssr4 C-terminal" evidence="4">
    <location>
        <begin position="268"/>
        <end position="660"/>
    </location>
</feature>
<evidence type="ECO:0000259" key="3">
    <source>
        <dbReference type="Pfam" id="PF08549"/>
    </source>
</evidence>
<sequence>MSSGADPAQGVSRELLPHVHLLSTFRYTQKARVEIPEVTNWLMNAPQIARDKAPFFWTYLDRPENGYITLTWQPLQLMSTNFSSDGYVWPPQEQYFTQEVGNGVILEMYYHRAGYALGEPIATHSRRRFRLCPPNVHNPNAPQVDPSLWIVHYGPIDNNERIPVQMLPRDPRTDSTLQTRAYLQRCGQIQRKEFILGDRVNWPQIAWPREPARQPVYAGNRGGVPAAVAYPTHPPAGGAPSSKRARIHPPQNQQPAAVGVLPPSEGYDDDEDTSRGDLFDHLTPREISLVRYRQNHEWMEEILSSPYRMGQIGFTNLGFGMKGELSSLTEGIFEAQGVDAAENLPAKTAGHLDPKLAEEFRKRVDERIASTNDEIAKLKAEHEKKMARFKKNSLLTTAEKDLRFAVDDAGPGGITLETRPEEAEEGSGRWTSKQHKSVDDIVSQVEAQLGRHAEVIYDLRRIQDGGYQEPAPEPAEPSPVPQPAPTAGAAGSNTMSRQGSQQSNIMLGGDSDVDMGGTAASMLDQMHTGMSSTSTPANNFPTPQGQLSAMPSNAATPANANVPSPMPTVPEAPKQEEPAGDVSMSGTDDHPSSAAMAPDQGTGSGDWVVVPKGGVTPDPTTAASPSNPPGANAGAAAPPAAPPSSEPPAAAKASPESSTPQQQAQQPQAQTQQQPQQPQPPTAATAPAAATPATNKSGSGTPAAVSTASMGFDADNDFGSLGDLDTAGDALATFNTDTPGDLGGDFMEDSAFGEAFHGVESAGGSVGGDDGDNGTPAADSGM</sequence>
<keyword evidence="6" id="KW-1185">Reference proteome</keyword>
<feature type="region of interest" description="Disordered" evidence="2">
    <location>
        <begin position="410"/>
        <end position="435"/>
    </location>
</feature>
<name>A0ABR2J5Z6_9PEZI</name>
<comment type="caution">
    <text evidence="5">The sequence shown here is derived from an EMBL/GenBank/DDBJ whole genome shotgun (WGS) entry which is preliminary data.</text>
</comment>
<proteinExistence type="predicted"/>
<evidence type="ECO:0000256" key="1">
    <source>
        <dbReference type="SAM" id="Coils"/>
    </source>
</evidence>
<feature type="compositionally biased region" description="Low complexity" evidence="2">
    <location>
        <begin position="616"/>
        <end position="638"/>
    </location>
</feature>
<evidence type="ECO:0000256" key="2">
    <source>
        <dbReference type="SAM" id="MobiDB-lite"/>
    </source>
</evidence>